<evidence type="ECO:0008006" key="4">
    <source>
        <dbReference type="Google" id="ProtNLM"/>
    </source>
</evidence>
<evidence type="ECO:0000313" key="3">
    <source>
        <dbReference type="Proteomes" id="UP000007797"/>
    </source>
</evidence>
<evidence type="ECO:0000256" key="1">
    <source>
        <dbReference type="SAM" id="SignalP"/>
    </source>
</evidence>
<gene>
    <name evidence="2" type="ORF">DFA_06740</name>
</gene>
<keyword evidence="1" id="KW-0732">Signal</keyword>
<keyword evidence="3" id="KW-1185">Reference proteome</keyword>
<dbReference type="GeneID" id="14870023"/>
<dbReference type="Pfam" id="PF11912">
    <property type="entry name" value="CfaA_B_C"/>
    <property type="match status" value="1"/>
</dbReference>
<reference evidence="3" key="1">
    <citation type="journal article" date="2011" name="Genome Res.">
        <title>Phylogeny-wide analysis of social amoeba genomes highlights ancient origins for complex intercellular communication.</title>
        <authorList>
            <person name="Heidel A.J."/>
            <person name="Lawal H.M."/>
            <person name="Felder M."/>
            <person name="Schilde C."/>
            <person name="Helps N.R."/>
            <person name="Tunggal B."/>
            <person name="Rivero F."/>
            <person name="John U."/>
            <person name="Schleicher M."/>
            <person name="Eichinger L."/>
            <person name="Platzer M."/>
            <person name="Noegel A.A."/>
            <person name="Schaap P."/>
            <person name="Gloeckner G."/>
        </authorList>
    </citation>
    <scope>NUCLEOTIDE SEQUENCE [LARGE SCALE GENOMIC DNA]</scope>
    <source>
        <strain evidence="3">SH3</strain>
    </source>
</reference>
<evidence type="ECO:0000313" key="2">
    <source>
        <dbReference type="EMBL" id="EGG18073.1"/>
    </source>
</evidence>
<dbReference type="AlphaFoldDB" id="F4Q253"/>
<dbReference type="Proteomes" id="UP000007797">
    <property type="component" value="Unassembled WGS sequence"/>
</dbReference>
<dbReference type="EMBL" id="GL883020">
    <property type="protein sequence ID" value="EGG18073.1"/>
    <property type="molecule type" value="Genomic_DNA"/>
</dbReference>
<proteinExistence type="predicted"/>
<sequence length="206" mass="23053">MKFTNNIIIIAIVAMMMMNYNVVDASSYVSIQEFPDNNCTGEYFAQNYAIVGTCNQGAMYSCDGVTATRTMYKNDDCSGSSWQQQSYNIGQCTGFPELDQVGYTIWECVDNYTIPANSSNTIVYLGSCETPWNENPVLWVNALKNNHCFPQTGIPPGSGMVRCKNNKGLMDFTYPQRGCKGQPETDFEPFQKYCNGDIAHDFVCTH</sequence>
<accession>F4Q253</accession>
<dbReference type="KEGG" id="dfa:DFA_06740"/>
<feature type="signal peptide" evidence="1">
    <location>
        <begin position="1"/>
        <end position="25"/>
    </location>
</feature>
<name>F4Q253_CACFS</name>
<feature type="chain" id="PRO_5003313546" description="Secreted protein" evidence="1">
    <location>
        <begin position="26"/>
        <end position="206"/>
    </location>
</feature>
<dbReference type="InterPro" id="IPR021837">
    <property type="entry name" value="CfaA/B/C"/>
</dbReference>
<protein>
    <recommendedName>
        <fullName evidence="4">Secreted protein</fullName>
    </recommendedName>
</protein>
<organism evidence="2 3">
    <name type="scientific">Cavenderia fasciculata</name>
    <name type="common">Slime mold</name>
    <name type="synonym">Dictyostelium fasciculatum</name>
    <dbReference type="NCBI Taxonomy" id="261658"/>
    <lineage>
        <taxon>Eukaryota</taxon>
        <taxon>Amoebozoa</taxon>
        <taxon>Evosea</taxon>
        <taxon>Eumycetozoa</taxon>
        <taxon>Dictyostelia</taxon>
        <taxon>Acytosteliales</taxon>
        <taxon>Cavenderiaceae</taxon>
        <taxon>Cavenderia</taxon>
    </lineage>
</organism>
<dbReference type="RefSeq" id="XP_004356966.1">
    <property type="nucleotide sequence ID" value="XM_004356912.1"/>
</dbReference>